<protein>
    <submittedName>
        <fullName evidence="2">Uncharacterized protein</fullName>
    </submittedName>
</protein>
<accession>A0AA36HFB7</accession>
<reference evidence="2" key="1">
    <citation type="submission" date="2023-07" db="EMBL/GenBank/DDBJ databases">
        <authorList>
            <consortium name="CYATHOMIX"/>
        </authorList>
    </citation>
    <scope>NUCLEOTIDE SEQUENCE</scope>
    <source>
        <strain evidence="2">N/A</strain>
    </source>
</reference>
<evidence type="ECO:0000256" key="1">
    <source>
        <dbReference type="SAM" id="SignalP"/>
    </source>
</evidence>
<evidence type="ECO:0000313" key="2">
    <source>
        <dbReference type="EMBL" id="CAJ0609341.1"/>
    </source>
</evidence>
<evidence type="ECO:0000313" key="3">
    <source>
        <dbReference type="Proteomes" id="UP001176961"/>
    </source>
</evidence>
<proteinExistence type="predicted"/>
<comment type="caution">
    <text evidence="2">The sequence shown here is derived from an EMBL/GenBank/DDBJ whole genome shotgun (WGS) entry which is preliminary data.</text>
</comment>
<keyword evidence="3" id="KW-1185">Reference proteome</keyword>
<feature type="chain" id="PRO_5041308941" evidence="1">
    <location>
        <begin position="17"/>
        <end position="200"/>
    </location>
</feature>
<dbReference type="EMBL" id="CATQJL010000326">
    <property type="protein sequence ID" value="CAJ0609341.1"/>
    <property type="molecule type" value="Genomic_DNA"/>
</dbReference>
<sequence length="200" mass="22379">MFVAIAFLSFLEVVLVCSPVRTGQEKHLILRITHMDKIPVEFAWGKAIKGIAATENDAKRNLKKAVKKAIVKTVKQEAKAAGVDERRTTDLGSQFKPTIIDYDPLHCDNKITPTKNPTCARNTVDWCCSATNNMIDKIQFPGQNATTPLRESYKTALVDLSIGNAQAAKWTKEQWAFKMANVERNLGNDKDYGEAFRSVY</sequence>
<feature type="signal peptide" evidence="1">
    <location>
        <begin position="1"/>
        <end position="16"/>
    </location>
</feature>
<keyword evidence="1" id="KW-0732">Signal</keyword>
<name>A0AA36HFB7_CYLNA</name>
<organism evidence="2 3">
    <name type="scientific">Cylicocyclus nassatus</name>
    <name type="common">Nematode worm</name>
    <dbReference type="NCBI Taxonomy" id="53992"/>
    <lineage>
        <taxon>Eukaryota</taxon>
        <taxon>Metazoa</taxon>
        <taxon>Ecdysozoa</taxon>
        <taxon>Nematoda</taxon>
        <taxon>Chromadorea</taxon>
        <taxon>Rhabditida</taxon>
        <taxon>Rhabditina</taxon>
        <taxon>Rhabditomorpha</taxon>
        <taxon>Strongyloidea</taxon>
        <taxon>Strongylidae</taxon>
        <taxon>Cylicocyclus</taxon>
    </lineage>
</organism>
<dbReference type="AlphaFoldDB" id="A0AA36HFB7"/>
<dbReference type="Proteomes" id="UP001176961">
    <property type="component" value="Unassembled WGS sequence"/>
</dbReference>
<gene>
    <name evidence="2" type="ORF">CYNAS_LOCUS21324</name>
</gene>